<keyword evidence="2" id="KW-0808">Transferase</keyword>
<dbReference type="Proteomes" id="UP001529369">
    <property type="component" value="Unassembled WGS sequence"/>
</dbReference>
<accession>A0ABT8A8F5</accession>
<dbReference type="Pfam" id="PF13439">
    <property type="entry name" value="Glyco_transf_4"/>
    <property type="match status" value="1"/>
</dbReference>
<evidence type="ECO:0000313" key="3">
    <source>
        <dbReference type="Proteomes" id="UP001529369"/>
    </source>
</evidence>
<comment type="caution">
    <text evidence="2">The sequence shown here is derived from an EMBL/GenBank/DDBJ whole genome shotgun (WGS) entry which is preliminary data.</text>
</comment>
<evidence type="ECO:0000259" key="1">
    <source>
        <dbReference type="Pfam" id="PF13439"/>
    </source>
</evidence>
<dbReference type="SUPFAM" id="SSF53756">
    <property type="entry name" value="UDP-Glycosyltransferase/glycogen phosphorylase"/>
    <property type="match status" value="1"/>
</dbReference>
<protein>
    <submittedName>
        <fullName evidence="2">Glycosyltransferase</fullName>
        <ecNumber evidence="2">2.4.-.-</ecNumber>
    </submittedName>
</protein>
<dbReference type="EC" id="2.4.-.-" evidence="2"/>
<dbReference type="GO" id="GO:0016757">
    <property type="term" value="F:glycosyltransferase activity"/>
    <property type="evidence" value="ECO:0007669"/>
    <property type="project" value="UniProtKB-KW"/>
</dbReference>
<feature type="domain" description="Glycosyltransferase subfamily 4-like N-terminal" evidence="1">
    <location>
        <begin position="19"/>
        <end position="168"/>
    </location>
</feature>
<name>A0ABT8A8F5_9PROT</name>
<dbReference type="InterPro" id="IPR050194">
    <property type="entry name" value="Glycosyltransferase_grp1"/>
</dbReference>
<organism evidence="2 3">
    <name type="scientific">Paeniroseomonas aquatica</name>
    <dbReference type="NCBI Taxonomy" id="373043"/>
    <lineage>
        <taxon>Bacteria</taxon>
        <taxon>Pseudomonadati</taxon>
        <taxon>Pseudomonadota</taxon>
        <taxon>Alphaproteobacteria</taxon>
        <taxon>Acetobacterales</taxon>
        <taxon>Acetobacteraceae</taxon>
        <taxon>Paeniroseomonas</taxon>
    </lineage>
</organism>
<dbReference type="EMBL" id="JAUFPN010000153">
    <property type="protein sequence ID" value="MDN3565975.1"/>
    <property type="molecule type" value="Genomic_DNA"/>
</dbReference>
<keyword evidence="2" id="KW-0328">Glycosyltransferase</keyword>
<sequence length="365" mass="39066">MRIAVLSHLKHPIAEPFAGGLEAQTHLLVRHLQARGHRVTLFAAAGSDPVCDLQAICTPTGTPATLQEAAVTARVEHAAYARIVGRLERGGFDLVHNNSLHYLPLDRADRIPAAMVTTLHCPPFEELEAAAAAPPQRPLRFVAVSAAMRRLWQPIVPVTDTIPNGIDLGLFRARLEPPAMPRAVWSGRLVPEKGLHLAIAAARLARMPLRILGPIEDRAYWEGFVAPALGGDIVYVGHLGHPELVQEVARASVSLVTPCWEEAYGLVVAEALACGTPVAGFARGALPDLLDARTGRLVPADDVEALARAIPAAAALSRSACRSRAEAQCDAAVMVDRYERLYHDEIARFHGGRTRAAVPAMAGLG</sequence>
<keyword evidence="3" id="KW-1185">Reference proteome</keyword>
<evidence type="ECO:0000313" key="2">
    <source>
        <dbReference type="EMBL" id="MDN3565975.1"/>
    </source>
</evidence>
<dbReference type="RefSeq" id="WP_290317850.1">
    <property type="nucleotide sequence ID" value="NZ_JAUFPN010000153.1"/>
</dbReference>
<dbReference type="Gene3D" id="3.40.50.2000">
    <property type="entry name" value="Glycogen Phosphorylase B"/>
    <property type="match status" value="2"/>
</dbReference>
<gene>
    <name evidence="2" type="ORF">QWZ14_16520</name>
</gene>
<reference evidence="3" key="1">
    <citation type="journal article" date="2019" name="Int. J. Syst. Evol. Microbiol.">
        <title>The Global Catalogue of Microorganisms (GCM) 10K type strain sequencing project: providing services to taxonomists for standard genome sequencing and annotation.</title>
        <authorList>
            <consortium name="The Broad Institute Genomics Platform"/>
            <consortium name="The Broad Institute Genome Sequencing Center for Infectious Disease"/>
            <person name="Wu L."/>
            <person name="Ma J."/>
        </authorList>
    </citation>
    <scope>NUCLEOTIDE SEQUENCE [LARGE SCALE GENOMIC DNA]</scope>
    <source>
        <strain evidence="3">CECT 7131</strain>
    </source>
</reference>
<dbReference type="PANTHER" id="PTHR45947:SF3">
    <property type="entry name" value="SULFOQUINOVOSYL TRANSFERASE SQD2"/>
    <property type="match status" value="1"/>
</dbReference>
<dbReference type="PANTHER" id="PTHR45947">
    <property type="entry name" value="SULFOQUINOVOSYL TRANSFERASE SQD2"/>
    <property type="match status" value="1"/>
</dbReference>
<dbReference type="Pfam" id="PF13692">
    <property type="entry name" value="Glyco_trans_1_4"/>
    <property type="match status" value="1"/>
</dbReference>
<proteinExistence type="predicted"/>
<dbReference type="InterPro" id="IPR028098">
    <property type="entry name" value="Glyco_trans_4-like_N"/>
</dbReference>